<evidence type="ECO:0000313" key="1">
    <source>
        <dbReference type="EMBL" id="VFK49440.1"/>
    </source>
</evidence>
<gene>
    <name evidence="1" type="ORF">BECKTC1821D_GA0114238_10779</name>
</gene>
<organism evidence="1">
    <name type="scientific">Candidatus Kentrum sp. TC</name>
    <dbReference type="NCBI Taxonomy" id="2126339"/>
    <lineage>
        <taxon>Bacteria</taxon>
        <taxon>Pseudomonadati</taxon>
        <taxon>Pseudomonadota</taxon>
        <taxon>Gammaproteobacteria</taxon>
        <taxon>Candidatus Kentrum</taxon>
    </lineage>
</organism>
<proteinExistence type="predicted"/>
<protein>
    <submittedName>
        <fullName evidence="1">Uncharacterized protein</fullName>
    </submittedName>
</protein>
<dbReference type="AlphaFoldDB" id="A0A450Z6J4"/>
<sequence>MAEQNRPEANHYEPGMANQPLCVSEIGFAIGSLLDLTSVHDQRLIPLFLQCGIRTLPLDPGTLHHNLLRLERCNPLRHRFVLPFETPKLL</sequence>
<reference evidence="1" key="1">
    <citation type="submission" date="2019-02" db="EMBL/GenBank/DDBJ databases">
        <authorList>
            <person name="Gruber-Vodicka R. H."/>
            <person name="Seah K. B. B."/>
        </authorList>
    </citation>
    <scope>NUCLEOTIDE SEQUENCE</scope>
    <source>
        <strain evidence="1">BECK_BZ123</strain>
    </source>
</reference>
<name>A0A450Z6J4_9GAMM</name>
<accession>A0A450Z6J4</accession>
<dbReference type="EMBL" id="CAADFS010000077">
    <property type="protein sequence ID" value="VFK49440.1"/>
    <property type="molecule type" value="Genomic_DNA"/>
</dbReference>